<keyword evidence="2" id="KW-1185">Reference proteome</keyword>
<dbReference type="Gene3D" id="1.10.10.690">
    <property type="entry name" value="YidB-like"/>
    <property type="match status" value="1"/>
</dbReference>
<accession>A0A3N0V387</accession>
<evidence type="ECO:0000313" key="2">
    <source>
        <dbReference type="Proteomes" id="UP000275137"/>
    </source>
</evidence>
<dbReference type="Proteomes" id="UP000275137">
    <property type="component" value="Unassembled WGS sequence"/>
</dbReference>
<name>A0A3N0V387_9PROT</name>
<dbReference type="SUPFAM" id="SSF140804">
    <property type="entry name" value="YidB-like"/>
    <property type="match status" value="1"/>
</dbReference>
<evidence type="ECO:0000313" key="1">
    <source>
        <dbReference type="EMBL" id="ROH87001.1"/>
    </source>
</evidence>
<organism evidence="1 2">
    <name type="scientific">Pseudomethylobacillus aquaticus</name>
    <dbReference type="NCBI Taxonomy" id="2676064"/>
    <lineage>
        <taxon>Bacteria</taxon>
        <taxon>Pseudomonadati</taxon>
        <taxon>Pseudomonadota</taxon>
        <taxon>Betaproteobacteria</taxon>
        <taxon>Nitrosomonadales</taxon>
        <taxon>Methylophilaceae</taxon>
        <taxon>Pseudomethylobacillus</taxon>
    </lineage>
</organism>
<dbReference type="AlphaFoldDB" id="A0A3N0V387"/>
<dbReference type="InterPro" id="IPR027405">
    <property type="entry name" value="YidB-like"/>
</dbReference>
<proteinExistence type="predicted"/>
<dbReference type="InterPro" id="IPR045372">
    <property type="entry name" value="YidB"/>
</dbReference>
<protein>
    <submittedName>
        <fullName evidence="1">DUF937 domain-containing protein</fullName>
    </submittedName>
</protein>
<dbReference type="EMBL" id="RJVP01000002">
    <property type="protein sequence ID" value="ROH87001.1"/>
    <property type="molecule type" value="Genomic_DNA"/>
</dbReference>
<sequence>MGILDSIASSVARQVSDDPAKQAQILLGWKLLRDYGGVDGLLERFRSSGFSAQVDSWLAVGDNIALKPEDIRTVFGAEGVTKMASEFELPESQVMSRMAKHLPLVIDKLSPDGKLPGNQAAMLMQGLRLFKS</sequence>
<gene>
    <name evidence="1" type="ORF">ED236_04705</name>
</gene>
<dbReference type="RefSeq" id="WP_123236808.1">
    <property type="nucleotide sequence ID" value="NZ_RJVP01000002.1"/>
</dbReference>
<reference evidence="1 2" key="1">
    <citation type="submission" date="2018-10" db="EMBL/GenBank/DDBJ databases">
        <authorList>
            <person name="Chen W.-M."/>
        </authorList>
    </citation>
    <scope>NUCLEOTIDE SEQUENCE [LARGE SCALE GENOMIC DNA]</scope>
    <source>
        <strain evidence="1 2">H-5</strain>
    </source>
</reference>
<dbReference type="Pfam" id="PF20159">
    <property type="entry name" value="YidB"/>
    <property type="match status" value="1"/>
</dbReference>
<comment type="caution">
    <text evidence="1">The sequence shown here is derived from an EMBL/GenBank/DDBJ whole genome shotgun (WGS) entry which is preliminary data.</text>
</comment>